<name>J9GTB4_9ZZZZ</name>
<dbReference type="EMBL" id="AMCI01002128">
    <property type="protein sequence ID" value="EJX03525.1"/>
    <property type="molecule type" value="Genomic_DNA"/>
</dbReference>
<sequence>MAFSAQMAPITGPLSSRTPRPYILPSQISPPKGG</sequence>
<proteinExistence type="predicted"/>
<organism evidence="2">
    <name type="scientific">gut metagenome</name>
    <dbReference type="NCBI Taxonomy" id="749906"/>
    <lineage>
        <taxon>unclassified sequences</taxon>
        <taxon>metagenomes</taxon>
        <taxon>organismal metagenomes</taxon>
    </lineage>
</organism>
<evidence type="ECO:0000313" key="2">
    <source>
        <dbReference type="EMBL" id="EJX03525.1"/>
    </source>
</evidence>
<protein>
    <submittedName>
        <fullName evidence="2">Uncharacterized protein</fullName>
    </submittedName>
</protein>
<reference evidence="2" key="1">
    <citation type="journal article" date="2012" name="PLoS ONE">
        <title>Gene sets for utilization of primary and secondary nutrition supplies in the distal gut of endangered iberian lynx.</title>
        <authorList>
            <person name="Alcaide M."/>
            <person name="Messina E."/>
            <person name="Richter M."/>
            <person name="Bargiela R."/>
            <person name="Peplies J."/>
            <person name="Huws S.A."/>
            <person name="Newbold C.J."/>
            <person name="Golyshin P.N."/>
            <person name="Simon M.A."/>
            <person name="Lopez G."/>
            <person name="Yakimov M.M."/>
            <person name="Ferrer M."/>
        </authorList>
    </citation>
    <scope>NUCLEOTIDE SEQUENCE</scope>
</reference>
<feature type="region of interest" description="Disordered" evidence="1">
    <location>
        <begin position="1"/>
        <end position="34"/>
    </location>
</feature>
<accession>J9GTB4</accession>
<comment type="caution">
    <text evidence="2">The sequence shown here is derived from an EMBL/GenBank/DDBJ whole genome shotgun (WGS) entry which is preliminary data.</text>
</comment>
<gene>
    <name evidence="2" type="ORF">EVA_08368</name>
</gene>
<evidence type="ECO:0000256" key="1">
    <source>
        <dbReference type="SAM" id="MobiDB-lite"/>
    </source>
</evidence>
<dbReference type="AlphaFoldDB" id="J9GTB4"/>